<dbReference type="Pfam" id="PF09261">
    <property type="entry name" value="Alpha-mann_mid"/>
    <property type="match status" value="1"/>
</dbReference>
<dbReference type="Gene3D" id="1.20.1270.50">
    <property type="entry name" value="Glycoside hydrolase family 38, central domain"/>
    <property type="match status" value="1"/>
</dbReference>
<dbReference type="RefSeq" id="WP_071861540.1">
    <property type="nucleotide sequence ID" value="NZ_JBHLVS010000031.1"/>
</dbReference>
<comment type="similarity">
    <text evidence="1">Belongs to the glycosyl hydrolase 38 family.</text>
</comment>
<reference evidence="6 7" key="1">
    <citation type="submission" date="2014-12" db="EMBL/GenBank/DDBJ databases">
        <title>Draft genome sequences of 29 type strains of Enterococci.</title>
        <authorList>
            <person name="Zhong Z."/>
            <person name="Sun Z."/>
            <person name="Liu W."/>
            <person name="Zhang W."/>
            <person name="Zhang H."/>
        </authorList>
    </citation>
    <scope>NUCLEOTIDE SEQUENCE [LARGE SCALE GENOMIC DNA]</scope>
    <source>
        <strain evidence="6 7">DSM 22802</strain>
    </source>
</reference>
<dbReference type="Proteomes" id="UP000183700">
    <property type="component" value="Unassembled WGS sequence"/>
</dbReference>
<dbReference type="PANTHER" id="PTHR46017">
    <property type="entry name" value="ALPHA-MANNOSIDASE 2C1"/>
    <property type="match status" value="1"/>
</dbReference>
<dbReference type="Gene3D" id="2.70.98.30">
    <property type="entry name" value="Golgi alpha-mannosidase II, domain 4"/>
    <property type="match status" value="1"/>
</dbReference>
<dbReference type="GO" id="GO:0030246">
    <property type="term" value="F:carbohydrate binding"/>
    <property type="evidence" value="ECO:0007669"/>
    <property type="project" value="InterPro"/>
</dbReference>
<dbReference type="SUPFAM" id="SSF88713">
    <property type="entry name" value="Glycoside hydrolase/deacetylase"/>
    <property type="match status" value="1"/>
</dbReference>
<dbReference type="Pfam" id="PF01074">
    <property type="entry name" value="Glyco_hydro_38N"/>
    <property type="match status" value="1"/>
</dbReference>
<evidence type="ECO:0000313" key="6">
    <source>
        <dbReference type="EMBL" id="OJG36293.1"/>
    </source>
</evidence>
<protein>
    <recommendedName>
        <fullName evidence="5">Glycoside hydrolase family 38 central domain-containing protein</fullName>
    </recommendedName>
</protein>
<dbReference type="GO" id="GO:0006013">
    <property type="term" value="P:mannose metabolic process"/>
    <property type="evidence" value="ECO:0007669"/>
    <property type="project" value="InterPro"/>
</dbReference>
<accession>A0A1L8SWE6</accession>
<dbReference type="InterPro" id="IPR037094">
    <property type="entry name" value="Glyco_hydro_38_cen_sf"/>
</dbReference>
<dbReference type="GO" id="GO:0009313">
    <property type="term" value="P:oligosaccharide catabolic process"/>
    <property type="evidence" value="ECO:0007669"/>
    <property type="project" value="TreeGrafter"/>
</dbReference>
<proteinExistence type="inferred from homology"/>
<evidence type="ECO:0000256" key="1">
    <source>
        <dbReference type="ARBA" id="ARBA00009792"/>
    </source>
</evidence>
<keyword evidence="7" id="KW-1185">Reference proteome</keyword>
<dbReference type="InterPro" id="IPR015341">
    <property type="entry name" value="Glyco_hydro_38_cen"/>
</dbReference>
<dbReference type="SUPFAM" id="SSF74650">
    <property type="entry name" value="Galactose mutarotase-like"/>
    <property type="match status" value="1"/>
</dbReference>
<evidence type="ECO:0000256" key="2">
    <source>
        <dbReference type="ARBA" id="ARBA00022723"/>
    </source>
</evidence>
<feature type="domain" description="Glycoside hydrolase family 38 central" evidence="5">
    <location>
        <begin position="269"/>
        <end position="347"/>
    </location>
</feature>
<dbReference type="InterPro" id="IPR011013">
    <property type="entry name" value="Gal_mutarotase_sf_dom"/>
</dbReference>
<dbReference type="CDD" id="cd10815">
    <property type="entry name" value="GH38N_AMII_EcMngB_like"/>
    <property type="match status" value="1"/>
</dbReference>
<keyword evidence="2" id="KW-0479">Metal-binding</keyword>
<evidence type="ECO:0000259" key="5">
    <source>
        <dbReference type="SMART" id="SM00872"/>
    </source>
</evidence>
<gene>
    <name evidence="6" type="ORF">RV00_GL001652</name>
</gene>
<dbReference type="SUPFAM" id="SSF88688">
    <property type="entry name" value="Families 57/38 glycoside transferase middle domain"/>
    <property type="match status" value="1"/>
</dbReference>
<name>A0A1L8SWE6_9ENTE</name>
<dbReference type="GO" id="GO:0046872">
    <property type="term" value="F:metal ion binding"/>
    <property type="evidence" value="ECO:0007669"/>
    <property type="project" value="UniProtKB-KW"/>
</dbReference>
<dbReference type="SMART" id="SM00872">
    <property type="entry name" value="Alpha-mann_mid"/>
    <property type="match status" value="1"/>
</dbReference>
<dbReference type="InterPro" id="IPR011682">
    <property type="entry name" value="Glyco_hydro_38_C"/>
</dbReference>
<dbReference type="PANTHER" id="PTHR46017:SF2">
    <property type="entry name" value="MANNOSYLGLYCERATE HYDROLASE"/>
    <property type="match status" value="1"/>
</dbReference>
<keyword evidence="4" id="KW-0326">Glycosidase</keyword>
<dbReference type="AlphaFoldDB" id="A0A1L8SWE6"/>
<dbReference type="InterPro" id="IPR000602">
    <property type="entry name" value="Glyco_hydro_38_N"/>
</dbReference>
<dbReference type="InterPro" id="IPR011330">
    <property type="entry name" value="Glyco_hydro/deAcase_b/a-brl"/>
</dbReference>
<dbReference type="Gene3D" id="3.20.110.10">
    <property type="entry name" value="Glycoside hydrolase 38, N terminal domain"/>
    <property type="match status" value="1"/>
</dbReference>
<organism evidence="6 7">
    <name type="scientific">Enterococcus devriesei</name>
    <dbReference type="NCBI Taxonomy" id="319970"/>
    <lineage>
        <taxon>Bacteria</taxon>
        <taxon>Bacillati</taxon>
        <taxon>Bacillota</taxon>
        <taxon>Bacilli</taxon>
        <taxon>Lactobacillales</taxon>
        <taxon>Enterococcaceae</taxon>
        <taxon>Enterococcus</taxon>
    </lineage>
</organism>
<keyword evidence="3" id="KW-0378">Hydrolase</keyword>
<dbReference type="InterPro" id="IPR027291">
    <property type="entry name" value="Glyco_hydro_38_N_sf"/>
</dbReference>
<evidence type="ECO:0000313" key="7">
    <source>
        <dbReference type="Proteomes" id="UP000183700"/>
    </source>
</evidence>
<dbReference type="STRING" id="319970.RV00_GL001652"/>
<dbReference type="GO" id="GO:0004559">
    <property type="term" value="F:alpha-mannosidase activity"/>
    <property type="evidence" value="ECO:0007669"/>
    <property type="project" value="InterPro"/>
</dbReference>
<comment type="caution">
    <text evidence="6">The sequence shown here is derived from an EMBL/GenBank/DDBJ whole genome shotgun (WGS) entry which is preliminary data.</text>
</comment>
<dbReference type="OrthoDB" id="9764050at2"/>
<sequence length="881" mass="100723">MKDVYTVAHTHWDFEWYFTRQEARVQFIFHMDEVLTALESNQLDYYALDGQMSIIEDYLAIFPEKAEQLKRFVTAGRLFVGPWFTQIDEMTTSGESTVRNLRIGIQEAENLGNCMRIGYLPDSFGQSQDMPKIFNGFGIEQALFWRGMPKDAKTRYFYWTSNDGSKVLTANIKNGYYAGVDLIEQDNFTELVDRISTETKSSVHLLPVGGDQRAVDFNLKERIAKANHEVEKEVRFVESSYPDFFKALERETSSFKEISGEFIDPSDSKIHRGIYSSRYDLKQIYDQLERVLTYQLEPMSALANTHGIETKQGLLNSLWKTVARGQAHDSAGGCNSDKTNQDILMRGVNALQEAQSCMDYLLRKLSISLNSNQENDLFIWNPLPFAMTRSRKMLVSTKSASFALVDQNGKKIDFEIVEQQKENAGCLRRDRSTMINEYYYEAMIIVACEMPAMSWVQLQIVETETPAKRIQTAEHLENDQFLIQFQNGKFDLFSKINQKWYVDFLKVEDGGDEGDTYDFSPAFDDWLLNLDFSEAGDVNIQQGSLISRMTVSGQWKLPYDLAARKAQKLNGVVHYALELELAKDSSAIDLKMTIDNQVLDHRLRLLIQTDVEATHSYADTQFGVIKRPVEDIHLHDWQAIGYKEEPTSMRPMLHFCNIHAEDSSWSFLTKGTKDFQIVGENYQTLAVTLFRGVGFLGRPDTLRRPGDASGLQTKVVPTPQSQLLGKLVFEGSIVINSHFDPQELQMTYLAATQEDLYYQTQTINRFTTPIQYFPVNPLQKEIAGQSLISIEDLSVVFSSFLPTIDNTGFELRLYNAADTVKTQSGKLLFKQSANIVLLDLEGRFIRTVAANVTEYELADFNSGEIRTYGIYFNQRKSEEIQ</sequence>
<dbReference type="InterPro" id="IPR028995">
    <property type="entry name" value="Glyco_hydro_57/38_cen_sf"/>
</dbReference>
<dbReference type="EMBL" id="JXKM01000003">
    <property type="protein sequence ID" value="OJG36293.1"/>
    <property type="molecule type" value="Genomic_DNA"/>
</dbReference>
<dbReference type="Pfam" id="PF07748">
    <property type="entry name" value="Glyco_hydro_38C"/>
    <property type="match status" value="1"/>
</dbReference>
<evidence type="ECO:0000256" key="3">
    <source>
        <dbReference type="ARBA" id="ARBA00022801"/>
    </source>
</evidence>
<evidence type="ECO:0000256" key="4">
    <source>
        <dbReference type="ARBA" id="ARBA00023295"/>
    </source>
</evidence>